<accession>A0ABV9I348</accession>
<evidence type="ECO:0000313" key="1">
    <source>
        <dbReference type="EMBL" id="MFC4635660.1"/>
    </source>
</evidence>
<dbReference type="RefSeq" id="WP_379981097.1">
    <property type="nucleotide sequence ID" value="NZ_JBHSFV010000011.1"/>
</dbReference>
<name>A0ABV9I348_9FLAO</name>
<comment type="caution">
    <text evidence="1">The sequence shown here is derived from an EMBL/GenBank/DDBJ whole genome shotgun (WGS) entry which is preliminary data.</text>
</comment>
<organism evidence="1 2">
    <name type="scientific">Dokdonia ponticola</name>
    <dbReference type="NCBI Taxonomy" id="2041041"/>
    <lineage>
        <taxon>Bacteria</taxon>
        <taxon>Pseudomonadati</taxon>
        <taxon>Bacteroidota</taxon>
        <taxon>Flavobacteriia</taxon>
        <taxon>Flavobacteriales</taxon>
        <taxon>Flavobacteriaceae</taxon>
        <taxon>Dokdonia</taxon>
    </lineage>
</organism>
<evidence type="ECO:0000313" key="2">
    <source>
        <dbReference type="Proteomes" id="UP001596043"/>
    </source>
</evidence>
<gene>
    <name evidence="1" type="ORF">ACFO3O_17240</name>
</gene>
<protein>
    <recommendedName>
        <fullName evidence="3">Calcium-binding protein</fullName>
    </recommendedName>
</protein>
<evidence type="ECO:0008006" key="3">
    <source>
        <dbReference type="Google" id="ProtNLM"/>
    </source>
</evidence>
<sequence length="309" mass="33904">MKKLLFAVIAITCFASCDDGDIIVTSFDFEEQTLERCSDFEAQFVFFKINPANNETIALAFTTGNDIFGAGNGEEASRTLEIELNGNDNITYRRFDAAPTSDYFCNPIPPATPIVVEEFVSTSGDITIITEGVFADSDGIASDIEDPTGLLDTDGDSLPNIIDFDDDGDNVPTGQEGVVLNSDGTINTELTRDTDGDGIFDYLDNDDDNDGVLTINEDANMDLDPSNDNSDPDNEILDDYLNPMVTTSVNTEAYRLHTYSFNDIIIIINTQNLDFRNQNGEEVIRDIRTVPFGTFEGTPDATFTITPDF</sequence>
<dbReference type="Proteomes" id="UP001596043">
    <property type="component" value="Unassembled WGS sequence"/>
</dbReference>
<reference evidence="2" key="1">
    <citation type="journal article" date="2019" name="Int. J. Syst. Evol. Microbiol.">
        <title>The Global Catalogue of Microorganisms (GCM) 10K type strain sequencing project: providing services to taxonomists for standard genome sequencing and annotation.</title>
        <authorList>
            <consortium name="The Broad Institute Genomics Platform"/>
            <consortium name="The Broad Institute Genome Sequencing Center for Infectious Disease"/>
            <person name="Wu L."/>
            <person name="Ma J."/>
        </authorList>
    </citation>
    <scope>NUCLEOTIDE SEQUENCE [LARGE SCALE GENOMIC DNA]</scope>
    <source>
        <strain evidence="2">YJ-61-S</strain>
    </source>
</reference>
<dbReference type="EMBL" id="JBHSFV010000011">
    <property type="protein sequence ID" value="MFC4635660.1"/>
    <property type="molecule type" value="Genomic_DNA"/>
</dbReference>
<keyword evidence="2" id="KW-1185">Reference proteome</keyword>
<proteinExistence type="predicted"/>